<dbReference type="InterPro" id="IPR036388">
    <property type="entry name" value="WH-like_DNA-bd_sf"/>
</dbReference>
<evidence type="ECO:0000313" key="3">
    <source>
        <dbReference type="Proteomes" id="UP001059597"/>
    </source>
</evidence>
<dbReference type="Gene3D" id="1.10.10.10">
    <property type="entry name" value="Winged helix-like DNA-binding domain superfamily/Winged helix DNA-binding domain"/>
    <property type="match status" value="1"/>
</dbReference>
<dbReference type="InterPro" id="IPR052509">
    <property type="entry name" value="Metal_resp_DNA-bind_regulator"/>
</dbReference>
<sequence length="208" mass="23093">MTAPVKSSPLALTVLALLHYKPLHPYGIQQLIKQWGKEQVVNVGQRAGLYRTIERLHAGGLIAVRQTERDQQYPERTVYEVTDEGRAVAREWLDQMLAVPKGEFPVFPAALSNLPMLTPDEALDVLERRADRLAAQRADLKAQLAVHTGEGVPRVTLIEHEYLLAMVDAEERWVRAVTDDLRSGGLTWSPEMLAAFDEQHNSGAPAGG</sequence>
<dbReference type="InterPro" id="IPR005149">
    <property type="entry name" value="Tscrpt_reg_PadR_N"/>
</dbReference>
<dbReference type="Pfam" id="PF03551">
    <property type="entry name" value="PadR"/>
    <property type="match status" value="1"/>
</dbReference>
<proteinExistence type="predicted"/>
<evidence type="ECO:0000313" key="2">
    <source>
        <dbReference type="EMBL" id="BDM69518.1"/>
    </source>
</evidence>
<evidence type="ECO:0000259" key="1">
    <source>
        <dbReference type="Pfam" id="PF03551"/>
    </source>
</evidence>
<reference evidence="2" key="1">
    <citation type="submission" date="2022-06" db="EMBL/GenBank/DDBJ databases">
        <title>Complete genome sequence of Streptomyces nigrescens HEK616.</title>
        <authorList>
            <person name="Asamizu S."/>
            <person name="Onaka H."/>
        </authorList>
    </citation>
    <scope>NUCLEOTIDE SEQUENCE</scope>
    <source>
        <strain evidence="2">HEK616</strain>
    </source>
</reference>
<keyword evidence="3" id="KW-1185">Reference proteome</keyword>
<dbReference type="RefSeq" id="WP_261953408.1">
    <property type="nucleotide sequence ID" value="NZ_AP026073.1"/>
</dbReference>
<protein>
    <submittedName>
        <fullName evidence="2">PadR family transcriptional regulator</fullName>
    </submittedName>
</protein>
<dbReference type="EMBL" id="AP026073">
    <property type="protein sequence ID" value="BDM69518.1"/>
    <property type="molecule type" value="Genomic_DNA"/>
</dbReference>
<dbReference type="Proteomes" id="UP001059597">
    <property type="component" value="Chromosome"/>
</dbReference>
<dbReference type="PANTHER" id="PTHR33169">
    <property type="entry name" value="PADR-FAMILY TRANSCRIPTIONAL REGULATOR"/>
    <property type="match status" value="1"/>
</dbReference>
<dbReference type="SUPFAM" id="SSF46785">
    <property type="entry name" value="Winged helix' DNA-binding domain"/>
    <property type="match status" value="1"/>
</dbReference>
<dbReference type="PANTHER" id="PTHR33169:SF27">
    <property type="entry name" value="TRANSCRIPTIONAL REGULATOR PADR FAMILY PROTEIN"/>
    <property type="match status" value="1"/>
</dbReference>
<organism evidence="2 3">
    <name type="scientific">Streptomyces nigrescens</name>
    <dbReference type="NCBI Taxonomy" id="1920"/>
    <lineage>
        <taxon>Bacteria</taxon>
        <taxon>Bacillati</taxon>
        <taxon>Actinomycetota</taxon>
        <taxon>Actinomycetes</taxon>
        <taxon>Kitasatosporales</taxon>
        <taxon>Streptomycetaceae</taxon>
        <taxon>Streptomyces</taxon>
    </lineage>
</organism>
<feature type="domain" description="Transcription regulator PadR N-terminal" evidence="1">
    <location>
        <begin position="14"/>
        <end position="90"/>
    </location>
</feature>
<gene>
    <name evidence="2" type="ORF">HEK616_30050</name>
</gene>
<dbReference type="InterPro" id="IPR036390">
    <property type="entry name" value="WH_DNA-bd_sf"/>
</dbReference>
<accession>A0ABM7ZSY7</accession>
<name>A0ABM7ZSY7_STRNI</name>